<accession>A0A0E9QD15</accession>
<dbReference type="EMBL" id="GBXM01093883">
    <property type="protein sequence ID" value="JAH14694.1"/>
    <property type="molecule type" value="Transcribed_RNA"/>
</dbReference>
<name>A0A0E9QD15_ANGAN</name>
<protein>
    <submittedName>
        <fullName evidence="1">Uncharacterized protein</fullName>
    </submittedName>
</protein>
<reference evidence="1" key="2">
    <citation type="journal article" date="2015" name="Fish Shellfish Immunol.">
        <title>Early steps in the European eel (Anguilla anguilla)-Vibrio vulnificus interaction in the gills: Role of the RtxA13 toxin.</title>
        <authorList>
            <person name="Callol A."/>
            <person name="Pajuelo D."/>
            <person name="Ebbesson L."/>
            <person name="Teles M."/>
            <person name="MacKenzie S."/>
            <person name="Amaro C."/>
        </authorList>
    </citation>
    <scope>NUCLEOTIDE SEQUENCE</scope>
</reference>
<dbReference type="AlphaFoldDB" id="A0A0E9QD15"/>
<sequence>MQSKGERSLSSRMRQVHWNPGSCCLRRRMSRISLPVDPLKIRQSAMDGHRHVLSVGTATILCDLIPVVFRTGGALLYKTSFSLGAHKLK</sequence>
<evidence type="ECO:0000313" key="1">
    <source>
        <dbReference type="EMBL" id="JAH14694.1"/>
    </source>
</evidence>
<organism evidence="1">
    <name type="scientific">Anguilla anguilla</name>
    <name type="common">European freshwater eel</name>
    <name type="synonym">Muraena anguilla</name>
    <dbReference type="NCBI Taxonomy" id="7936"/>
    <lineage>
        <taxon>Eukaryota</taxon>
        <taxon>Metazoa</taxon>
        <taxon>Chordata</taxon>
        <taxon>Craniata</taxon>
        <taxon>Vertebrata</taxon>
        <taxon>Euteleostomi</taxon>
        <taxon>Actinopterygii</taxon>
        <taxon>Neopterygii</taxon>
        <taxon>Teleostei</taxon>
        <taxon>Anguilliformes</taxon>
        <taxon>Anguillidae</taxon>
        <taxon>Anguilla</taxon>
    </lineage>
</organism>
<reference evidence="1" key="1">
    <citation type="submission" date="2014-11" db="EMBL/GenBank/DDBJ databases">
        <authorList>
            <person name="Amaro Gonzalez C."/>
        </authorList>
    </citation>
    <scope>NUCLEOTIDE SEQUENCE</scope>
</reference>
<proteinExistence type="predicted"/>